<gene>
    <name evidence="1" type="ORF">EII35_00650</name>
</gene>
<evidence type="ECO:0000313" key="1">
    <source>
        <dbReference type="EMBL" id="RRD51427.1"/>
    </source>
</evidence>
<accession>A0A3P1X0C6</accession>
<proteinExistence type="predicted"/>
<dbReference type="EMBL" id="RQYT01000001">
    <property type="protein sequence ID" value="RRD51427.1"/>
    <property type="molecule type" value="Genomic_DNA"/>
</dbReference>
<reference evidence="1 2" key="1">
    <citation type="submission" date="2018-11" db="EMBL/GenBank/DDBJ databases">
        <title>Genomes From Bacteria Associated with the Canine Oral Cavity: a Test Case for Automated Genome-Based Taxonomic Assignment.</title>
        <authorList>
            <person name="Coil D.A."/>
            <person name="Jospin G."/>
            <person name="Darling A.E."/>
            <person name="Wallis C."/>
            <person name="Davis I.J."/>
            <person name="Harris S."/>
            <person name="Eisen J.A."/>
            <person name="Holcombe L.J."/>
            <person name="O'Flynn C."/>
        </authorList>
    </citation>
    <scope>NUCLEOTIDE SEQUENCE [LARGE SCALE GENOMIC DNA]</scope>
    <source>
        <strain evidence="1 2">OH2822_COT-296</strain>
    </source>
</reference>
<dbReference type="RefSeq" id="WP_125226528.1">
    <property type="nucleotide sequence ID" value="NZ_RQYT01000001.1"/>
</dbReference>
<comment type="caution">
    <text evidence="1">The sequence shown here is derived from an EMBL/GenBank/DDBJ whole genome shotgun (WGS) entry which is preliminary data.</text>
</comment>
<sequence>MAEIRTHDPEGGSEIRRLVMEALGEDIRPVVPGSKVETVAEEPVDVVDPATLMPFSGPTIDIVDF</sequence>
<protein>
    <submittedName>
        <fullName evidence="1">Uncharacterized protein</fullName>
    </submittedName>
</protein>
<dbReference type="AlphaFoldDB" id="A0A3P1X0C6"/>
<dbReference type="Proteomes" id="UP000280935">
    <property type="component" value="Unassembled WGS sequence"/>
</dbReference>
<evidence type="ECO:0000313" key="2">
    <source>
        <dbReference type="Proteomes" id="UP000280935"/>
    </source>
</evidence>
<organism evidence="1 2">
    <name type="scientific">Arachnia propionica</name>
    <dbReference type="NCBI Taxonomy" id="1750"/>
    <lineage>
        <taxon>Bacteria</taxon>
        <taxon>Bacillati</taxon>
        <taxon>Actinomycetota</taxon>
        <taxon>Actinomycetes</taxon>
        <taxon>Propionibacteriales</taxon>
        <taxon>Propionibacteriaceae</taxon>
        <taxon>Arachnia</taxon>
    </lineage>
</organism>
<dbReference type="OrthoDB" id="3734334at2"/>
<name>A0A3P1X0C6_9ACTN</name>